<gene>
    <name evidence="1" type="ORF">YBY_38950</name>
</gene>
<organism evidence="1">
    <name type="scientific">Marinobacter nauticus</name>
    <name type="common">Marinobacter hydrocarbonoclasticus</name>
    <name type="synonym">Marinobacter aquaeolei</name>
    <dbReference type="NCBI Taxonomy" id="2743"/>
    <lineage>
        <taxon>Bacteria</taxon>
        <taxon>Pseudomonadati</taxon>
        <taxon>Pseudomonadota</taxon>
        <taxon>Gammaproteobacteria</taxon>
        <taxon>Pseudomonadales</taxon>
        <taxon>Marinobacteraceae</taxon>
        <taxon>Marinobacter</taxon>
    </lineage>
</organism>
<protein>
    <recommendedName>
        <fullName evidence="2">Acetyltransferase</fullName>
    </recommendedName>
</protein>
<sequence length="70" mass="8028">MFVAERSTGHLIEVLDTQALFNPHKSRIKGSMHYGEEAQDPEFYEKGDLAFPSGEALPKCWTDPDYRLKQ</sequence>
<dbReference type="EMBL" id="AP019537">
    <property type="protein sequence ID" value="BBJ06046.1"/>
    <property type="molecule type" value="Genomic_DNA"/>
</dbReference>
<proteinExistence type="predicted"/>
<name>A0A455W8W5_MARNT</name>
<evidence type="ECO:0000313" key="1">
    <source>
        <dbReference type="EMBL" id="BBJ06046.1"/>
    </source>
</evidence>
<accession>A0A455W8W5</accession>
<reference evidence="1" key="1">
    <citation type="submission" date="2019-03" db="EMBL/GenBank/DDBJ databases">
        <title>Whole genome analysis of nitrate-reducing bacteria Marinobacter hydrocarbonoclasticus YB03.</title>
        <authorList>
            <person name="Azam A.H."/>
            <person name="Yuk S.R."/>
            <person name="Kamarisima K."/>
            <person name="Miyanaga K."/>
            <person name="Tanji Y."/>
        </authorList>
    </citation>
    <scope>NUCLEOTIDE SEQUENCE</scope>
    <source>
        <strain evidence="1">YB03</strain>
    </source>
</reference>
<dbReference type="AlphaFoldDB" id="A0A455W8W5"/>
<evidence type="ECO:0008006" key="2">
    <source>
        <dbReference type="Google" id="ProtNLM"/>
    </source>
</evidence>